<dbReference type="PRINTS" id="PR00691">
    <property type="entry name" value="ADHESINB"/>
</dbReference>
<keyword evidence="4" id="KW-0732">Signal</keyword>
<dbReference type="InterPro" id="IPR006127">
    <property type="entry name" value="ZnuA-like"/>
</dbReference>
<dbReference type="PANTHER" id="PTHR42953:SF1">
    <property type="entry name" value="METAL-BINDING PROTEIN HI_0362-RELATED"/>
    <property type="match status" value="1"/>
</dbReference>
<dbReference type="GO" id="GO:0007155">
    <property type="term" value="P:cell adhesion"/>
    <property type="evidence" value="ECO:0007669"/>
    <property type="project" value="InterPro"/>
</dbReference>
<dbReference type="InterPro" id="IPR006129">
    <property type="entry name" value="AdhesinB"/>
</dbReference>
<accession>A0A7G7YPF5</accession>
<dbReference type="GO" id="GO:0046872">
    <property type="term" value="F:metal ion binding"/>
    <property type="evidence" value="ECO:0007669"/>
    <property type="project" value="UniProtKB-KW"/>
</dbReference>
<dbReference type="InterPro" id="IPR050492">
    <property type="entry name" value="Bact_metal-bind_prot9"/>
</dbReference>
<organism evidence="6 7">
    <name type="scientific">Corynebacterium anserum</name>
    <dbReference type="NCBI Taxonomy" id="2684406"/>
    <lineage>
        <taxon>Bacteria</taxon>
        <taxon>Bacillati</taxon>
        <taxon>Actinomycetota</taxon>
        <taxon>Actinomycetes</taxon>
        <taxon>Mycobacteriales</taxon>
        <taxon>Corynebacteriaceae</taxon>
        <taxon>Corynebacterium</taxon>
    </lineage>
</organism>
<dbReference type="CDD" id="cd01137">
    <property type="entry name" value="PsaA"/>
    <property type="match status" value="1"/>
</dbReference>
<dbReference type="InterPro" id="IPR006128">
    <property type="entry name" value="Lipoprotein_PsaA-like"/>
</dbReference>
<dbReference type="Gene3D" id="3.40.50.1980">
    <property type="entry name" value="Nitrogenase molybdenum iron protein domain"/>
    <property type="match status" value="2"/>
</dbReference>
<dbReference type="AlphaFoldDB" id="A0A7G7YPF5"/>
<evidence type="ECO:0000313" key="6">
    <source>
        <dbReference type="EMBL" id="QNH96375.1"/>
    </source>
</evidence>
<evidence type="ECO:0000313" key="7">
    <source>
        <dbReference type="Proteomes" id="UP000515275"/>
    </source>
</evidence>
<dbReference type="GO" id="GO:0030313">
    <property type="term" value="C:cell envelope"/>
    <property type="evidence" value="ECO:0007669"/>
    <property type="project" value="UniProtKB-SubCell"/>
</dbReference>
<dbReference type="Pfam" id="PF01297">
    <property type="entry name" value="ZnuA"/>
    <property type="match status" value="1"/>
</dbReference>
<comment type="similarity">
    <text evidence="5">Belongs to the bacterial solute-binding protein 9 family.</text>
</comment>
<comment type="subcellular location">
    <subcellularLocation>
        <location evidence="1">Cell envelope</location>
    </subcellularLocation>
</comment>
<protein>
    <submittedName>
        <fullName evidence="6">Zinc ABC transporter solute-binding protein</fullName>
    </submittedName>
</protein>
<dbReference type="GO" id="GO:0030001">
    <property type="term" value="P:metal ion transport"/>
    <property type="evidence" value="ECO:0007669"/>
    <property type="project" value="InterPro"/>
</dbReference>
<keyword evidence="3" id="KW-0479">Metal-binding</keyword>
<evidence type="ECO:0000256" key="5">
    <source>
        <dbReference type="RuleBase" id="RU003512"/>
    </source>
</evidence>
<evidence type="ECO:0000256" key="4">
    <source>
        <dbReference type="ARBA" id="ARBA00022729"/>
    </source>
</evidence>
<gene>
    <name evidence="6" type="ORF">GP473_06620</name>
</gene>
<evidence type="ECO:0000256" key="1">
    <source>
        <dbReference type="ARBA" id="ARBA00004196"/>
    </source>
</evidence>
<dbReference type="SUPFAM" id="SSF53807">
    <property type="entry name" value="Helical backbone' metal receptor"/>
    <property type="match status" value="1"/>
</dbReference>
<sequence length="311" mass="33750">MLNIRTHGHHTRTNTTRTIFAALSAATLISSLAACSSATDHEGGKPRVLTTFTILEDITRTIGGDAVEVSSITEPGAEIHGYDPTPSNIAEASKADLVLENGLGLEHWTDKLLENSKAKRVTVSDGVEPINIEGTDSPNPHAWMSPRLVKIYVDNIVRALSDIDPNHSTTFENNAKEYKNKLDGVDNKLTEGLEKLPKTKRALVTCEGAFSYLAKEAGMEEGYIWPVNTKGEITPGQIRQAADFVKEHHVPAVFCESTVEHGPQEQLMRETGAADGGTLYVDSLSPEDGPVPTYLDLINHDVTTIVEGLNK</sequence>
<dbReference type="PROSITE" id="PS51257">
    <property type="entry name" value="PROKAR_LIPOPROTEIN"/>
    <property type="match status" value="1"/>
</dbReference>
<dbReference type="KEGG" id="cans:GP473_06620"/>
<dbReference type="Proteomes" id="UP000515275">
    <property type="component" value="Chromosome"/>
</dbReference>
<dbReference type="RefSeq" id="WP_185770127.1">
    <property type="nucleotide sequence ID" value="NZ_CP046883.1"/>
</dbReference>
<dbReference type="EMBL" id="CP046883">
    <property type="protein sequence ID" value="QNH96375.1"/>
    <property type="molecule type" value="Genomic_DNA"/>
</dbReference>
<dbReference type="PANTHER" id="PTHR42953">
    <property type="entry name" value="HIGH-AFFINITY ZINC UPTAKE SYSTEM PROTEIN ZNUA-RELATED"/>
    <property type="match status" value="1"/>
</dbReference>
<keyword evidence="7" id="KW-1185">Reference proteome</keyword>
<name>A0A7G7YPF5_9CORY</name>
<evidence type="ECO:0000256" key="2">
    <source>
        <dbReference type="ARBA" id="ARBA00022448"/>
    </source>
</evidence>
<dbReference type="PRINTS" id="PR00690">
    <property type="entry name" value="ADHESNFAMILY"/>
</dbReference>
<evidence type="ECO:0000256" key="3">
    <source>
        <dbReference type="ARBA" id="ARBA00022723"/>
    </source>
</evidence>
<reference evidence="6 7" key="1">
    <citation type="submission" date="2019-12" db="EMBL/GenBank/DDBJ databases">
        <title>Corynebacterium sp. nov., isolated from feces of the Anser Albifrons in China.</title>
        <authorList>
            <person name="Liu Q."/>
        </authorList>
    </citation>
    <scope>NUCLEOTIDE SEQUENCE [LARGE SCALE GENOMIC DNA]</scope>
    <source>
        <strain evidence="6 7">23H37-10</strain>
    </source>
</reference>
<keyword evidence="2 5" id="KW-0813">Transport</keyword>
<proteinExistence type="inferred from homology"/>